<organism evidence="1 2">
    <name type="scientific">Guyanagaster necrorhizus</name>
    <dbReference type="NCBI Taxonomy" id="856835"/>
    <lineage>
        <taxon>Eukaryota</taxon>
        <taxon>Fungi</taxon>
        <taxon>Dikarya</taxon>
        <taxon>Basidiomycota</taxon>
        <taxon>Agaricomycotina</taxon>
        <taxon>Agaricomycetes</taxon>
        <taxon>Agaricomycetidae</taxon>
        <taxon>Agaricales</taxon>
        <taxon>Marasmiineae</taxon>
        <taxon>Physalacriaceae</taxon>
        <taxon>Guyanagaster</taxon>
    </lineage>
</organism>
<keyword evidence="2" id="KW-1185">Reference proteome</keyword>
<dbReference type="EMBL" id="MU250535">
    <property type="protein sequence ID" value="KAG7446114.1"/>
    <property type="molecule type" value="Genomic_DNA"/>
</dbReference>
<name>A0A9P7VU50_9AGAR</name>
<dbReference type="AlphaFoldDB" id="A0A9P7VU50"/>
<reference evidence="1" key="1">
    <citation type="submission" date="2020-11" db="EMBL/GenBank/DDBJ databases">
        <title>Adaptations for nitrogen fixation in a non-lichenized fungal sporocarp promotes dispersal by wood-feeding termites.</title>
        <authorList>
            <consortium name="DOE Joint Genome Institute"/>
            <person name="Koch R.A."/>
            <person name="Yoon G."/>
            <person name="Arayal U."/>
            <person name="Lail K."/>
            <person name="Amirebrahimi M."/>
            <person name="Labutti K."/>
            <person name="Lipzen A."/>
            <person name="Riley R."/>
            <person name="Barry K."/>
            <person name="Henrissat B."/>
            <person name="Grigoriev I.V."/>
            <person name="Herr J.R."/>
            <person name="Aime M.C."/>
        </authorList>
    </citation>
    <scope>NUCLEOTIDE SEQUENCE</scope>
    <source>
        <strain evidence="1">MCA 3950</strain>
    </source>
</reference>
<proteinExistence type="predicted"/>
<accession>A0A9P7VU50</accession>
<protein>
    <submittedName>
        <fullName evidence="1">Uncharacterized protein</fullName>
    </submittedName>
</protein>
<dbReference type="RefSeq" id="XP_043039614.1">
    <property type="nucleotide sequence ID" value="XM_043186359.1"/>
</dbReference>
<evidence type="ECO:0000313" key="1">
    <source>
        <dbReference type="EMBL" id="KAG7446114.1"/>
    </source>
</evidence>
<evidence type="ECO:0000313" key="2">
    <source>
        <dbReference type="Proteomes" id="UP000812287"/>
    </source>
</evidence>
<gene>
    <name evidence="1" type="ORF">BT62DRAFT_932475</name>
</gene>
<dbReference type="GeneID" id="66108656"/>
<dbReference type="Proteomes" id="UP000812287">
    <property type="component" value="Unassembled WGS sequence"/>
</dbReference>
<comment type="caution">
    <text evidence="1">The sequence shown here is derived from an EMBL/GenBank/DDBJ whole genome shotgun (WGS) entry which is preliminary data.</text>
</comment>
<sequence>MSLPPSVRKPPFAMPDRRIFRLFQALGYRARIASVILVPHPKGKKEPLLCFWAASLSSTD</sequence>